<accession>A0A6J7UEH1</accession>
<protein>
    <submittedName>
        <fullName evidence="3">Unannotated protein</fullName>
    </submittedName>
</protein>
<dbReference type="EMBL" id="CAFBQQ010000065">
    <property type="protein sequence ID" value="CAB5063346.1"/>
    <property type="molecule type" value="Genomic_DNA"/>
</dbReference>
<name>A0A6J7UEH1_9ZZZZ</name>
<sequence>MNSTLRTDSKIVVAKNGTAIKSLFLKLFGLGMHLSILIAGTNLAEKLWRAWGAC</sequence>
<evidence type="ECO:0000313" key="2">
    <source>
        <dbReference type="EMBL" id="CAB4694298.1"/>
    </source>
</evidence>
<organism evidence="3">
    <name type="scientific">freshwater metagenome</name>
    <dbReference type="NCBI Taxonomy" id="449393"/>
    <lineage>
        <taxon>unclassified sequences</taxon>
        <taxon>metagenomes</taxon>
        <taxon>ecological metagenomes</taxon>
    </lineage>
</organism>
<dbReference type="EMBL" id="CAEZXQ010000077">
    <property type="protein sequence ID" value="CAB4694298.1"/>
    <property type="molecule type" value="Genomic_DNA"/>
</dbReference>
<gene>
    <name evidence="2" type="ORF">UFOPK2576_00590</name>
    <name evidence="3" type="ORF">UFOPK4358_00520</name>
</gene>
<keyword evidence="1" id="KW-1133">Transmembrane helix</keyword>
<feature type="transmembrane region" description="Helical" evidence="1">
    <location>
        <begin position="23"/>
        <end position="44"/>
    </location>
</feature>
<keyword evidence="1" id="KW-0472">Membrane</keyword>
<proteinExistence type="predicted"/>
<reference evidence="3" key="1">
    <citation type="submission" date="2020-05" db="EMBL/GenBank/DDBJ databases">
        <authorList>
            <person name="Chiriac C."/>
            <person name="Salcher M."/>
            <person name="Ghai R."/>
            <person name="Kavagutti S V."/>
        </authorList>
    </citation>
    <scope>NUCLEOTIDE SEQUENCE</scope>
</reference>
<keyword evidence="1" id="KW-0812">Transmembrane</keyword>
<evidence type="ECO:0000256" key="1">
    <source>
        <dbReference type="SAM" id="Phobius"/>
    </source>
</evidence>
<dbReference type="AlphaFoldDB" id="A0A6J7UEH1"/>
<evidence type="ECO:0000313" key="3">
    <source>
        <dbReference type="EMBL" id="CAB5063346.1"/>
    </source>
</evidence>